<keyword evidence="2" id="KW-0973">c-di-GMP</keyword>
<keyword evidence="3" id="KW-0812">Transmembrane</keyword>
<dbReference type="PANTHER" id="PTHR33121:SF70">
    <property type="entry name" value="SIGNALING PROTEIN YKOW"/>
    <property type="match status" value="1"/>
</dbReference>
<keyword evidence="3" id="KW-1133">Transmembrane helix</keyword>
<evidence type="ECO:0000256" key="2">
    <source>
        <dbReference type="ARBA" id="ARBA00022636"/>
    </source>
</evidence>
<evidence type="ECO:0000313" key="6">
    <source>
        <dbReference type="EMBL" id="RDE24832.1"/>
    </source>
</evidence>
<sequence length="820" mass="90828">MKLSESQRSAVYALLLSLLLLAVGVGLNQSRSLERMDLLIYDLLMPLHSGSMSDRVVIIAIDDASLEQLGRWPWSRRRHAEMLDTLTEMKPVAVGFDVLFSEPQRDDPDADRLFGQALARNGRTVLSVAPGLYRPGQLIAEILPLPELAAQAAAIGHVDAELDLDGLCRRVFLYSGLSDARWPALTLAMLQLAGTAPELATAASDRAEPMISEAWTREHSLLIPFADRSSPPKIYSWIDVVEGRIRPAQIRGRYVLLGATAAGLGDALATPGADDHELMPGVVLNAHILNALLQNDRIQPLSDSLSGVITGCLAIAIALAVILSPLRIGLLLSALAAISTLALSLALLIWERQWFAPASALAVSLIGWPLWSLWQQGVDLRLRHQLQAQLEHQAHYHLASGLPNHAMLEDRLQSLESGTRAGHPVAGLMVIHFDWPGTASTTLGRPLGDELLFKIGERLRQLAGEDQFVAHLNGDDFGVLLTGLDEPVQVRQLASRLLEQLRQPMQMEQELMLLAPQIGVSVWPSDGQDAMGLLRNAYTAMFKSRIDDSDNLCIYSDDIGRQLKVRSQLEQSLILALERDEFSLYYQPQVCARSGDLVGFETLLRWNNPQLGWVSPETFIPVAEHVGLIIDIGYWVLDKACRQLREWRDMGLNPPRIAVNVSPLQFADPNLELSIRAIVDRAGIEPADLELEITESSLMSEVDRAITVMRRIKQQGMELAIDDFGTGYSSLSNLRNFPLDRLKIDQAFTREIGNSHDSSEITLTILAMGRRLGLKVIAEGVETEEQAEFLRWHGCDEFQGYLYGRPMDAEKIEQLLRSNR</sequence>
<dbReference type="CDD" id="cd01949">
    <property type="entry name" value="GGDEF"/>
    <property type="match status" value="1"/>
</dbReference>
<dbReference type="InterPro" id="IPR043128">
    <property type="entry name" value="Rev_trsase/Diguanyl_cyclase"/>
</dbReference>
<dbReference type="SMART" id="SM00267">
    <property type="entry name" value="GGDEF"/>
    <property type="match status" value="1"/>
</dbReference>
<dbReference type="EMBL" id="QQOH01000001">
    <property type="protein sequence ID" value="RDE24832.1"/>
    <property type="molecule type" value="Genomic_DNA"/>
</dbReference>
<gene>
    <name evidence="6" type="ORF">DV711_04405</name>
</gene>
<dbReference type="InterPro" id="IPR007890">
    <property type="entry name" value="CHASE2"/>
</dbReference>
<feature type="domain" description="GGDEF" evidence="5">
    <location>
        <begin position="424"/>
        <end position="557"/>
    </location>
</feature>
<dbReference type="Pfam" id="PF00563">
    <property type="entry name" value="EAL"/>
    <property type="match status" value="1"/>
</dbReference>
<dbReference type="InterPro" id="IPR035919">
    <property type="entry name" value="EAL_sf"/>
</dbReference>
<dbReference type="OrthoDB" id="9813903at2"/>
<accession>A0A369WT19</accession>
<feature type="transmembrane region" description="Helical" evidence="3">
    <location>
        <begin position="330"/>
        <end position="350"/>
    </location>
</feature>
<comment type="caution">
    <text evidence="6">The sequence shown here is derived from an EMBL/GenBank/DDBJ whole genome shotgun (WGS) entry which is preliminary data.</text>
</comment>
<dbReference type="SUPFAM" id="SSF55073">
    <property type="entry name" value="Nucleotide cyclase"/>
    <property type="match status" value="1"/>
</dbReference>
<organism evidence="6 7">
    <name type="scientific">Motiliproteus coralliicola</name>
    <dbReference type="NCBI Taxonomy" id="2283196"/>
    <lineage>
        <taxon>Bacteria</taxon>
        <taxon>Pseudomonadati</taxon>
        <taxon>Pseudomonadota</taxon>
        <taxon>Gammaproteobacteria</taxon>
        <taxon>Oceanospirillales</taxon>
        <taxon>Oceanospirillaceae</taxon>
        <taxon>Motiliproteus</taxon>
    </lineage>
</organism>
<evidence type="ECO:0000256" key="3">
    <source>
        <dbReference type="SAM" id="Phobius"/>
    </source>
</evidence>
<reference evidence="6 7" key="1">
    <citation type="submission" date="2018-07" db="EMBL/GenBank/DDBJ databases">
        <title>Motiliproteus coralliicola sp. nov., a bacterium isolated from Coral.</title>
        <authorList>
            <person name="Wang G."/>
        </authorList>
    </citation>
    <scope>NUCLEOTIDE SEQUENCE [LARGE SCALE GENOMIC DNA]</scope>
    <source>
        <strain evidence="6 7">C34</strain>
    </source>
</reference>
<dbReference type="AlphaFoldDB" id="A0A369WT19"/>
<evidence type="ECO:0000259" key="4">
    <source>
        <dbReference type="PROSITE" id="PS50883"/>
    </source>
</evidence>
<dbReference type="InterPro" id="IPR029787">
    <property type="entry name" value="Nucleotide_cyclase"/>
</dbReference>
<name>A0A369WT19_9GAMM</name>
<evidence type="ECO:0000256" key="1">
    <source>
        <dbReference type="ARBA" id="ARBA00012282"/>
    </source>
</evidence>
<dbReference type="PANTHER" id="PTHR33121">
    <property type="entry name" value="CYCLIC DI-GMP PHOSPHODIESTERASE PDEF"/>
    <property type="match status" value="1"/>
</dbReference>
<dbReference type="PROSITE" id="PS50887">
    <property type="entry name" value="GGDEF"/>
    <property type="match status" value="1"/>
</dbReference>
<dbReference type="GO" id="GO:0071111">
    <property type="term" value="F:cyclic-guanylate-specific phosphodiesterase activity"/>
    <property type="evidence" value="ECO:0007669"/>
    <property type="project" value="UniProtKB-EC"/>
</dbReference>
<dbReference type="Pfam" id="PF00990">
    <property type="entry name" value="GGDEF"/>
    <property type="match status" value="1"/>
</dbReference>
<dbReference type="SUPFAM" id="SSF141868">
    <property type="entry name" value="EAL domain-like"/>
    <property type="match status" value="1"/>
</dbReference>
<dbReference type="SMART" id="SM00052">
    <property type="entry name" value="EAL"/>
    <property type="match status" value="1"/>
</dbReference>
<evidence type="ECO:0000259" key="5">
    <source>
        <dbReference type="PROSITE" id="PS50887"/>
    </source>
</evidence>
<dbReference type="InterPro" id="IPR001633">
    <property type="entry name" value="EAL_dom"/>
</dbReference>
<feature type="transmembrane region" description="Helical" evidence="3">
    <location>
        <begin position="356"/>
        <end position="374"/>
    </location>
</feature>
<dbReference type="CDD" id="cd01948">
    <property type="entry name" value="EAL"/>
    <property type="match status" value="1"/>
</dbReference>
<dbReference type="RefSeq" id="WP_114694423.1">
    <property type="nucleotide sequence ID" value="NZ_QQOH01000001.1"/>
</dbReference>
<dbReference type="SMART" id="SM01080">
    <property type="entry name" value="CHASE2"/>
    <property type="match status" value="1"/>
</dbReference>
<dbReference type="Pfam" id="PF05226">
    <property type="entry name" value="CHASE2"/>
    <property type="match status" value="1"/>
</dbReference>
<proteinExistence type="predicted"/>
<dbReference type="Gene3D" id="3.30.70.270">
    <property type="match status" value="1"/>
</dbReference>
<dbReference type="FunFam" id="3.20.20.450:FF:000001">
    <property type="entry name" value="Cyclic di-GMP phosphodiesterase yahA"/>
    <property type="match status" value="1"/>
</dbReference>
<feature type="transmembrane region" description="Helical" evidence="3">
    <location>
        <begin position="304"/>
        <end position="323"/>
    </location>
</feature>
<dbReference type="PROSITE" id="PS50883">
    <property type="entry name" value="EAL"/>
    <property type="match status" value="1"/>
</dbReference>
<dbReference type="Proteomes" id="UP000253769">
    <property type="component" value="Unassembled WGS sequence"/>
</dbReference>
<dbReference type="InterPro" id="IPR000160">
    <property type="entry name" value="GGDEF_dom"/>
</dbReference>
<dbReference type="InterPro" id="IPR050706">
    <property type="entry name" value="Cyclic-di-GMP_PDE-like"/>
</dbReference>
<dbReference type="EC" id="3.1.4.52" evidence="1"/>
<feature type="domain" description="EAL" evidence="4">
    <location>
        <begin position="566"/>
        <end position="820"/>
    </location>
</feature>
<dbReference type="Gene3D" id="3.20.20.450">
    <property type="entry name" value="EAL domain"/>
    <property type="match status" value="1"/>
</dbReference>
<keyword evidence="7" id="KW-1185">Reference proteome</keyword>
<evidence type="ECO:0000313" key="7">
    <source>
        <dbReference type="Proteomes" id="UP000253769"/>
    </source>
</evidence>
<protein>
    <recommendedName>
        <fullName evidence="1">cyclic-guanylate-specific phosphodiesterase</fullName>
        <ecNumber evidence="1">3.1.4.52</ecNumber>
    </recommendedName>
</protein>
<keyword evidence="3" id="KW-0472">Membrane</keyword>